<dbReference type="EMBL" id="MNCJ02000324">
    <property type="protein sequence ID" value="KAF5788843.1"/>
    <property type="molecule type" value="Genomic_DNA"/>
</dbReference>
<evidence type="ECO:0000313" key="4">
    <source>
        <dbReference type="Proteomes" id="UP000215914"/>
    </source>
</evidence>
<organism evidence="3 4">
    <name type="scientific">Helianthus annuus</name>
    <name type="common">Common sunflower</name>
    <dbReference type="NCBI Taxonomy" id="4232"/>
    <lineage>
        <taxon>Eukaryota</taxon>
        <taxon>Viridiplantae</taxon>
        <taxon>Streptophyta</taxon>
        <taxon>Embryophyta</taxon>
        <taxon>Tracheophyta</taxon>
        <taxon>Spermatophyta</taxon>
        <taxon>Magnoliopsida</taxon>
        <taxon>eudicotyledons</taxon>
        <taxon>Gunneridae</taxon>
        <taxon>Pentapetalae</taxon>
        <taxon>asterids</taxon>
        <taxon>campanulids</taxon>
        <taxon>Asterales</taxon>
        <taxon>Asteraceae</taxon>
        <taxon>Asteroideae</taxon>
        <taxon>Heliantheae alliance</taxon>
        <taxon>Heliantheae</taxon>
        <taxon>Helianthus</taxon>
    </lineage>
</organism>
<evidence type="ECO:0000313" key="2">
    <source>
        <dbReference type="EMBL" id="KAF5788843.1"/>
    </source>
</evidence>
<dbReference type="Proteomes" id="UP000215914">
    <property type="component" value="Chromosome 9"/>
</dbReference>
<dbReference type="Pfam" id="PF25019">
    <property type="entry name" value="LRR_R13L1-DRL21"/>
    <property type="match status" value="1"/>
</dbReference>
<dbReference type="InterPro" id="IPR056789">
    <property type="entry name" value="LRR_R13L1-DRL21"/>
</dbReference>
<accession>A0A251TQY3</accession>
<proteinExistence type="predicted"/>
<dbReference type="SUPFAM" id="SSF52047">
    <property type="entry name" value="RNI-like"/>
    <property type="match status" value="1"/>
</dbReference>
<dbReference type="InterPro" id="IPR001611">
    <property type="entry name" value="Leu-rich_rpt"/>
</dbReference>
<reference evidence="2" key="3">
    <citation type="submission" date="2020-06" db="EMBL/GenBank/DDBJ databases">
        <title>Helianthus annuus Genome sequencing and assembly Release 2.</title>
        <authorList>
            <person name="Gouzy J."/>
            <person name="Langlade N."/>
            <person name="Munos S."/>
        </authorList>
    </citation>
    <scope>NUCLEOTIDE SEQUENCE</scope>
    <source>
        <tissue evidence="2">Leaves</tissue>
    </source>
</reference>
<dbReference type="PANTHER" id="PTHR47186">
    <property type="entry name" value="LEUCINE-RICH REPEAT-CONTAINING PROTEIN 57"/>
    <property type="match status" value="1"/>
</dbReference>
<dbReference type="STRING" id="4232.A0A251TQY3"/>
<evidence type="ECO:0000313" key="3">
    <source>
        <dbReference type="EMBL" id="OTG13537.1"/>
    </source>
</evidence>
<dbReference type="AlphaFoldDB" id="A0A251TQY3"/>
<dbReference type="EMBL" id="CM007898">
    <property type="protein sequence ID" value="OTG13537.1"/>
    <property type="molecule type" value="Genomic_DNA"/>
</dbReference>
<name>A0A251TQY3_HELAN</name>
<reference evidence="2 4" key="1">
    <citation type="journal article" date="2017" name="Nature">
        <title>The sunflower genome provides insights into oil metabolism, flowering and Asterid evolution.</title>
        <authorList>
            <person name="Badouin H."/>
            <person name="Gouzy J."/>
            <person name="Grassa C.J."/>
            <person name="Murat F."/>
            <person name="Staton S.E."/>
            <person name="Cottret L."/>
            <person name="Lelandais-Briere C."/>
            <person name="Owens G.L."/>
            <person name="Carrere S."/>
            <person name="Mayjonade B."/>
            <person name="Legrand L."/>
            <person name="Gill N."/>
            <person name="Kane N.C."/>
            <person name="Bowers J.E."/>
            <person name="Hubner S."/>
            <person name="Bellec A."/>
            <person name="Berard A."/>
            <person name="Berges H."/>
            <person name="Blanchet N."/>
            <person name="Boniface M.C."/>
            <person name="Brunel D."/>
            <person name="Catrice O."/>
            <person name="Chaidir N."/>
            <person name="Claudel C."/>
            <person name="Donnadieu C."/>
            <person name="Faraut T."/>
            <person name="Fievet G."/>
            <person name="Helmstetter N."/>
            <person name="King M."/>
            <person name="Knapp S.J."/>
            <person name="Lai Z."/>
            <person name="Le Paslier M.C."/>
            <person name="Lippi Y."/>
            <person name="Lorenzon L."/>
            <person name="Mandel J.R."/>
            <person name="Marage G."/>
            <person name="Marchand G."/>
            <person name="Marquand E."/>
            <person name="Bret-Mestries E."/>
            <person name="Morien E."/>
            <person name="Nambeesan S."/>
            <person name="Nguyen T."/>
            <person name="Pegot-Espagnet P."/>
            <person name="Pouilly N."/>
            <person name="Raftis F."/>
            <person name="Sallet E."/>
            <person name="Schiex T."/>
            <person name="Thomas J."/>
            <person name="Vandecasteele C."/>
            <person name="Vares D."/>
            <person name="Vear F."/>
            <person name="Vautrin S."/>
            <person name="Crespi M."/>
            <person name="Mangin B."/>
            <person name="Burke J.M."/>
            <person name="Salse J."/>
            <person name="Munos S."/>
            <person name="Vincourt P."/>
            <person name="Rieseberg L.H."/>
            <person name="Langlade N.B."/>
        </authorList>
    </citation>
    <scope>NUCLEOTIDE SEQUENCE [LARGE SCALE GENOMIC DNA]</scope>
    <source>
        <strain evidence="4">cv. SF193</strain>
        <tissue evidence="2">Leaves</tissue>
    </source>
</reference>
<reference evidence="3" key="2">
    <citation type="submission" date="2017-02" db="EMBL/GenBank/DDBJ databases">
        <title>Sunflower complete genome.</title>
        <authorList>
            <person name="Langlade N."/>
            <person name="Munos S."/>
        </authorList>
    </citation>
    <scope>NUCLEOTIDE SEQUENCE [LARGE SCALE GENOMIC DNA]</scope>
    <source>
        <tissue evidence="3">Leaves</tissue>
    </source>
</reference>
<dbReference type="PANTHER" id="PTHR47186:SF42">
    <property type="entry name" value="DISEASE RESISTANCE RPP13-LIKE PROTEIN 1"/>
    <property type="match status" value="1"/>
</dbReference>
<dbReference type="InterPro" id="IPR032675">
    <property type="entry name" value="LRR_dom_sf"/>
</dbReference>
<protein>
    <submittedName>
        <fullName evidence="2">Leucine-rich repeat domain superfamily</fullName>
    </submittedName>
    <submittedName>
        <fullName evidence="3">Putative leucine-rich repeat domain, L domain-like protein</fullName>
    </submittedName>
</protein>
<keyword evidence="4" id="KW-1185">Reference proteome</keyword>
<dbReference type="Gene3D" id="3.80.10.10">
    <property type="entry name" value="Ribonuclease Inhibitor"/>
    <property type="match status" value="2"/>
</dbReference>
<dbReference type="PROSITE" id="PS51450">
    <property type="entry name" value="LRR"/>
    <property type="match status" value="1"/>
</dbReference>
<dbReference type="GO" id="GO:0035556">
    <property type="term" value="P:intracellular signal transduction"/>
    <property type="evidence" value="ECO:0000318"/>
    <property type="project" value="GO_Central"/>
</dbReference>
<gene>
    <name evidence="3" type="ORF">HannXRQ_Chr09g0239191</name>
    <name evidence="2" type="ORF">HanXRQr2_Chr09g0363801</name>
</gene>
<feature type="domain" description="R13L1/DRL21-like LRR repeat region" evidence="1">
    <location>
        <begin position="105"/>
        <end position="174"/>
    </location>
</feature>
<sequence>MTPNLETLNLEGCNDFVELHMLVECPKLNYLSLNGSKVSNVNLGMTPRIETLNLQGCDDFVELHMPTECPNLKFLWLNVSNMSNIDFGLAPHIEMLYLEGRNDFVELHIIEALKHLHHLQSLTLSFKKIKHLPDSICLLKHLKFLELKSCWCLEQLPKDLDRLDCLETLDLTDCIFLQDIPNNICKIKGLTRLCLSYCILVENLPEELGRSECLRTLNIEGAGISRLPQSIYQLKGLRIVGSRWRLESYGFTSLEKVSGWLLASYGFTSLEEVSGSTGYSVVLP</sequence>
<dbReference type="InParanoid" id="A0A251TQY3"/>
<evidence type="ECO:0000259" key="1">
    <source>
        <dbReference type="Pfam" id="PF25019"/>
    </source>
</evidence>
<dbReference type="Gramene" id="mRNA:HanXRQr2_Chr09g0363801">
    <property type="protein sequence ID" value="CDS:HanXRQr2_Chr09g0363801.1"/>
    <property type="gene ID" value="HanXRQr2_Chr09g0363801"/>
</dbReference>